<proteinExistence type="predicted"/>
<reference evidence="1 2" key="1">
    <citation type="submission" date="2023-01" db="EMBL/GenBank/DDBJ databases">
        <title>Novel diversity within Roseofilum (Cyanobacteria; Desertifilaceae) from marine benthic mats with descriptions of four novel species.</title>
        <authorList>
            <person name="Wang Y."/>
            <person name="Berthold D.E."/>
            <person name="Hu J."/>
            <person name="Lefler F.W."/>
            <person name="Laughinghouse H.D. IV."/>
        </authorList>
    </citation>
    <scope>NUCLEOTIDE SEQUENCE [LARGE SCALE GENOMIC DNA]</scope>
    <source>
        <strain evidence="1 2">BLCC-M114</strain>
    </source>
</reference>
<protein>
    <submittedName>
        <fullName evidence="1">Uncharacterized protein</fullName>
    </submittedName>
</protein>
<sequence length="114" mass="13001">MINATARTGNLSAYESHAKKAIAALHDYDQGTYRRLIKAEEEGDKKAFYMAIASLALTAKCESEVNADMLRGYHRLRDYFLTLAKDKRFKGIKRELKDIASKIDPDRVEQLSLF</sequence>
<dbReference type="Proteomes" id="UP001235849">
    <property type="component" value="Unassembled WGS sequence"/>
</dbReference>
<organism evidence="1 2">
    <name type="scientific">Roseofilum capinflatum BLCC-M114</name>
    <dbReference type="NCBI Taxonomy" id="3022440"/>
    <lineage>
        <taxon>Bacteria</taxon>
        <taxon>Bacillati</taxon>
        <taxon>Cyanobacteriota</taxon>
        <taxon>Cyanophyceae</taxon>
        <taxon>Desertifilales</taxon>
        <taxon>Desertifilaceae</taxon>
        <taxon>Roseofilum</taxon>
        <taxon>Roseofilum capinflatum</taxon>
    </lineage>
</organism>
<evidence type="ECO:0000313" key="1">
    <source>
        <dbReference type="EMBL" id="MDJ1174878.1"/>
    </source>
</evidence>
<dbReference type="RefSeq" id="WP_283767194.1">
    <property type="nucleotide sequence ID" value="NZ_JAQOSO010000073.1"/>
</dbReference>
<gene>
    <name evidence="1" type="ORF">PMG25_12305</name>
</gene>
<name>A0ABT7B9D1_9CYAN</name>
<accession>A0ABT7B9D1</accession>
<keyword evidence="2" id="KW-1185">Reference proteome</keyword>
<dbReference type="EMBL" id="JAQOSO010000073">
    <property type="protein sequence ID" value="MDJ1174878.1"/>
    <property type="molecule type" value="Genomic_DNA"/>
</dbReference>
<comment type="caution">
    <text evidence="1">The sequence shown here is derived from an EMBL/GenBank/DDBJ whole genome shotgun (WGS) entry which is preliminary data.</text>
</comment>
<evidence type="ECO:0000313" key="2">
    <source>
        <dbReference type="Proteomes" id="UP001235849"/>
    </source>
</evidence>